<dbReference type="AlphaFoldDB" id="A0A4R1N8D1"/>
<gene>
    <name evidence="2" type="ORF">EZJ58_1639</name>
</gene>
<accession>A0A4R1N8D1</accession>
<feature type="domain" description="NADH:ubiquinone oxidoreductase 30kDa subunit" evidence="1">
    <location>
        <begin position="45"/>
        <end position="144"/>
    </location>
</feature>
<dbReference type="SUPFAM" id="SSF143243">
    <property type="entry name" value="Nqo5-like"/>
    <property type="match status" value="1"/>
</dbReference>
<sequence>MIEKIKRIQSLFTETLDAPFTYDIHINAKGVVTAWCTLSSPALLLPAVALIKQAGSRLSTITAYQHASPQPSDVHEIAYHFDIDGDTLTLTVHLPAGERDIPSITPLFRNANWNEREFMELYDLNVVGHPNPTRLFLDDDIDPAVLQKFIPFSEMVNAASTKSLWEKIMSQRGEKK</sequence>
<proteinExistence type="predicted"/>
<dbReference type="Proteomes" id="UP000294555">
    <property type="component" value="Unassembled WGS sequence"/>
</dbReference>
<evidence type="ECO:0000313" key="2">
    <source>
        <dbReference type="EMBL" id="TCL03564.1"/>
    </source>
</evidence>
<dbReference type="RefSeq" id="WP_132922420.1">
    <property type="nucleotide sequence ID" value="NZ_CP075169.1"/>
</dbReference>
<keyword evidence="3" id="KW-1185">Reference proteome</keyword>
<organism evidence="2 3">
    <name type="scientific">Sodalis ligni</name>
    <dbReference type="NCBI Taxonomy" id="2697027"/>
    <lineage>
        <taxon>Bacteria</taxon>
        <taxon>Pseudomonadati</taxon>
        <taxon>Pseudomonadota</taxon>
        <taxon>Gammaproteobacteria</taxon>
        <taxon>Enterobacterales</taxon>
        <taxon>Bruguierivoracaceae</taxon>
        <taxon>Sodalis</taxon>
    </lineage>
</organism>
<name>A0A4R1N8D1_9GAMM</name>
<dbReference type="Pfam" id="PF00329">
    <property type="entry name" value="Complex1_30kDa"/>
    <property type="match status" value="1"/>
</dbReference>
<comment type="caution">
    <text evidence="2">The sequence shown here is derived from an EMBL/GenBank/DDBJ whole genome shotgun (WGS) entry which is preliminary data.</text>
</comment>
<protein>
    <submittedName>
        <fullName evidence="2">NADH dehydrogenase subunit C</fullName>
    </submittedName>
</protein>
<evidence type="ECO:0000313" key="3">
    <source>
        <dbReference type="Proteomes" id="UP000294555"/>
    </source>
</evidence>
<dbReference type="GO" id="GO:0008137">
    <property type="term" value="F:NADH dehydrogenase (ubiquinone) activity"/>
    <property type="evidence" value="ECO:0007669"/>
    <property type="project" value="InterPro"/>
</dbReference>
<dbReference type="OrthoDB" id="9803286at2"/>
<dbReference type="EMBL" id="SJOI01000001">
    <property type="protein sequence ID" value="TCL03564.1"/>
    <property type="molecule type" value="Genomic_DNA"/>
</dbReference>
<dbReference type="InterPro" id="IPR001268">
    <property type="entry name" value="NADH_UbQ_OxRdtase_30kDa_su"/>
</dbReference>
<dbReference type="InterPro" id="IPR037232">
    <property type="entry name" value="NADH_quin_OxRdtase_su_C/D-like"/>
</dbReference>
<evidence type="ECO:0000259" key="1">
    <source>
        <dbReference type="Pfam" id="PF00329"/>
    </source>
</evidence>
<reference evidence="2 3" key="1">
    <citation type="submission" date="2019-02" db="EMBL/GenBank/DDBJ databases">
        <title>Investigation of anaerobic lignin degradation for improved lignocellulosic biofuels.</title>
        <authorList>
            <person name="Deangelis K."/>
        </authorList>
    </citation>
    <scope>NUCLEOTIDE SEQUENCE [LARGE SCALE GENOMIC DNA]</scope>
    <source>
        <strain evidence="2 3">159R</strain>
    </source>
</reference>
<dbReference type="Gene3D" id="3.30.460.80">
    <property type="entry name" value="NADH:ubiquinone oxidoreductase, 30kDa subunit"/>
    <property type="match status" value="1"/>
</dbReference>